<dbReference type="EMBL" id="KN847334">
    <property type="protein sequence ID" value="KIW44428.1"/>
    <property type="molecule type" value="Genomic_DNA"/>
</dbReference>
<dbReference type="OrthoDB" id="4133411at2759"/>
<dbReference type="PRINTS" id="PR00080">
    <property type="entry name" value="SDRFAMILY"/>
</dbReference>
<dbReference type="SUPFAM" id="SSF51735">
    <property type="entry name" value="NAD(P)-binding Rossmann-fold domains"/>
    <property type="match status" value="1"/>
</dbReference>
<proteinExistence type="inferred from homology"/>
<keyword evidence="5" id="KW-1185">Reference proteome</keyword>
<dbReference type="PANTHER" id="PTHR24321:SF12">
    <property type="entry name" value="SHORT-CHAIN DEHYDROGENASE_REDUCTASE FAMILY, PUTATIVE (AFU_ORTHOLOGUE AFUA_5G14340)-RELATED"/>
    <property type="match status" value="1"/>
</dbReference>
<dbReference type="Proteomes" id="UP000053342">
    <property type="component" value="Unassembled WGS sequence"/>
</dbReference>
<sequence length="263" mass="28110">MSLGLHGVAFVSGAGGGIGRECVKQLVREGCTRVFATDIKESALEETVSVAKRLNSKANIDTEVADISRPEVIDALISRAVQSFGRVDYAFNIAGVTGKLESIDKLTLDDYQLVESINARAVWLSERAQITQMLTQEPLPTHDGRPGSRGVIVNVASVCGFIGFPDSTPYTMSKHAVIGLTRSDSTSFAAKDIRVNAVCPGIIDTAILGPTRDYSLEYCQTFTPMKRLGTPQEIAEVATFLASTRASYICGAVIPVDGGYTAQ</sequence>
<dbReference type="AlphaFoldDB" id="A0A0D2DNH3"/>
<dbReference type="PANTHER" id="PTHR24321">
    <property type="entry name" value="DEHYDROGENASES, SHORT CHAIN"/>
    <property type="match status" value="1"/>
</dbReference>
<comment type="similarity">
    <text evidence="1">Belongs to the short-chain dehydrogenases/reductases (SDR) family.</text>
</comment>
<reference evidence="4 5" key="1">
    <citation type="submission" date="2015-01" db="EMBL/GenBank/DDBJ databases">
        <title>The Genome Sequence of Exophiala oligosperma CBS72588.</title>
        <authorList>
            <consortium name="The Broad Institute Genomics Platform"/>
            <person name="Cuomo C."/>
            <person name="de Hoog S."/>
            <person name="Gorbushina A."/>
            <person name="Stielow B."/>
            <person name="Teixiera M."/>
            <person name="Abouelleil A."/>
            <person name="Chapman S.B."/>
            <person name="Priest M."/>
            <person name="Young S.K."/>
            <person name="Wortman J."/>
            <person name="Nusbaum C."/>
            <person name="Birren B."/>
        </authorList>
    </citation>
    <scope>NUCLEOTIDE SEQUENCE [LARGE SCALE GENOMIC DNA]</scope>
    <source>
        <strain evidence="4 5">CBS 72588</strain>
    </source>
</reference>
<dbReference type="CDD" id="cd05233">
    <property type="entry name" value="SDR_c"/>
    <property type="match status" value="1"/>
</dbReference>
<evidence type="ECO:0000256" key="2">
    <source>
        <dbReference type="ARBA" id="ARBA00022857"/>
    </source>
</evidence>
<keyword evidence="2" id="KW-0521">NADP</keyword>
<name>A0A0D2DNH3_9EURO</name>
<keyword evidence="3" id="KW-0560">Oxidoreductase</keyword>
<dbReference type="Pfam" id="PF13561">
    <property type="entry name" value="adh_short_C2"/>
    <property type="match status" value="1"/>
</dbReference>
<evidence type="ECO:0000313" key="4">
    <source>
        <dbReference type="EMBL" id="KIW44428.1"/>
    </source>
</evidence>
<dbReference type="RefSeq" id="XP_016264644.1">
    <property type="nucleotide sequence ID" value="XM_016403639.1"/>
</dbReference>
<dbReference type="GO" id="GO:0016491">
    <property type="term" value="F:oxidoreductase activity"/>
    <property type="evidence" value="ECO:0007669"/>
    <property type="project" value="UniProtKB-KW"/>
</dbReference>
<dbReference type="HOGENOM" id="CLU_010194_1_0_1"/>
<organism evidence="4 5">
    <name type="scientific">Exophiala oligosperma</name>
    <dbReference type="NCBI Taxonomy" id="215243"/>
    <lineage>
        <taxon>Eukaryota</taxon>
        <taxon>Fungi</taxon>
        <taxon>Dikarya</taxon>
        <taxon>Ascomycota</taxon>
        <taxon>Pezizomycotina</taxon>
        <taxon>Eurotiomycetes</taxon>
        <taxon>Chaetothyriomycetidae</taxon>
        <taxon>Chaetothyriales</taxon>
        <taxon>Herpotrichiellaceae</taxon>
        <taxon>Exophiala</taxon>
    </lineage>
</organism>
<evidence type="ECO:0000313" key="5">
    <source>
        <dbReference type="Proteomes" id="UP000053342"/>
    </source>
</evidence>
<dbReference type="InterPro" id="IPR002347">
    <property type="entry name" value="SDR_fam"/>
</dbReference>
<dbReference type="InterPro" id="IPR036291">
    <property type="entry name" value="NAD(P)-bd_dom_sf"/>
</dbReference>
<evidence type="ECO:0000256" key="3">
    <source>
        <dbReference type="ARBA" id="ARBA00023002"/>
    </source>
</evidence>
<dbReference type="PRINTS" id="PR00081">
    <property type="entry name" value="GDHRDH"/>
</dbReference>
<dbReference type="Gene3D" id="3.40.50.720">
    <property type="entry name" value="NAD(P)-binding Rossmann-like Domain"/>
    <property type="match status" value="1"/>
</dbReference>
<dbReference type="FunFam" id="3.40.50.720:FF:000084">
    <property type="entry name" value="Short-chain dehydrogenase reductase"/>
    <property type="match status" value="1"/>
</dbReference>
<protein>
    <submittedName>
        <fullName evidence="4">Uncharacterized protein</fullName>
    </submittedName>
</protein>
<dbReference type="STRING" id="215243.A0A0D2DNH3"/>
<dbReference type="VEuPathDB" id="FungiDB:PV06_02899"/>
<gene>
    <name evidence="4" type="ORF">PV06_02899</name>
</gene>
<accession>A0A0D2DNH3</accession>
<dbReference type="GeneID" id="27354973"/>
<evidence type="ECO:0000256" key="1">
    <source>
        <dbReference type="ARBA" id="ARBA00006484"/>
    </source>
</evidence>